<dbReference type="CDD" id="cd06222">
    <property type="entry name" value="RNase_H_like"/>
    <property type="match status" value="1"/>
</dbReference>
<dbReference type="InterPro" id="IPR044730">
    <property type="entry name" value="RNase_H-like_dom_plant"/>
</dbReference>
<evidence type="ECO:0000313" key="4">
    <source>
        <dbReference type="Proteomes" id="UP001358586"/>
    </source>
</evidence>
<feature type="domain" description="Reverse transcriptase zinc-binding" evidence="2">
    <location>
        <begin position="2"/>
        <end position="56"/>
    </location>
</feature>
<evidence type="ECO:0000313" key="3">
    <source>
        <dbReference type="EMBL" id="KAK5845400.1"/>
    </source>
</evidence>
<dbReference type="SUPFAM" id="SSF53098">
    <property type="entry name" value="Ribonuclease H-like"/>
    <property type="match status" value="1"/>
</dbReference>
<dbReference type="InterPro" id="IPR012337">
    <property type="entry name" value="RNaseH-like_sf"/>
</dbReference>
<organism evidence="3 4">
    <name type="scientific">Gossypium arboreum</name>
    <name type="common">Tree cotton</name>
    <name type="synonym">Gossypium nanking</name>
    <dbReference type="NCBI Taxonomy" id="29729"/>
    <lineage>
        <taxon>Eukaryota</taxon>
        <taxon>Viridiplantae</taxon>
        <taxon>Streptophyta</taxon>
        <taxon>Embryophyta</taxon>
        <taxon>Tracheophyta</taxon>
        <taxon>Spermatophyta</taxon>
        <taxon>Magnoliopsida</taxon>
        <taxon>eudicotyledons</taxon>
        <taxon>Gunneridae</taxon>
        <taxon>Pentapetalae</taxon>
        <taxon>rosids</taxon>
        <taxon>malvids</taxon>
        <taxon>Malvales</taxon>
        <taxon>Malvaceae</taxon>
        <taxon>Malvoideae</taxon>
        <taxon>Gossypium</taxon>
    </lineage>
</organism>
<keyword evidence="4" id="KW-1185">Reference proteome</keyword>
<name>A0ABR0R1E1_GOSAR</name>
<dbReference type="PANTHER" id="PTHR47723:SF19">
    <property type="entry name" value="POLYNUCLEOTIDYL TRANSFERASE, RIBONUCLEASE H-LIKE SUPERFAMILY PROTEIN"/>
    <property type="match status" value="1"/>
</dbReference>
<evidence type="ECO:0000259" key="2">
    <source>
        <dbReference type="Pfam" id="PF13966"/>
    </source>
</evidence>
<dbReference type="InterPro" id="IPR036397">
    <property type="entry name" value="RNaseH_sf"/>
</dbReference>
<protein>
    <submittedName>
        <fullName evidence="3">Uncharacterized protein</fullName>
    </submittedName>
</protein>
<dbReference type="EMBL" id="JARKNE010000001">
    <property type="protein sequence ID" value="KAK5845400.1"/>
    <property type="molecule type" value="Genomic_DNA"/>
</dbReference>
<dbReference type="Proteomes" id="UP001358586">
    <property type="component" value="Chromosome 1"/>
</dbReference>
<sequence>MLPKIKVFCWRIFHDILPTYDNIACIRQEFSTPCSRCKSEKEMLIHFMKDCPKVREILMMGGINNRLIDEPPIIPSISMHKRWTKPPDGVIKIKVDVAVVNGNVGYGAIARDHDGFVIGGCYSFANKSQDVNWAKFEAFVEGLNLALKLKVDKLILECDSAYLVNTVKKKDQDITILGCCINKAYRKFRNFTSVQVKWIRRCSNKAADFQCNLAITDKCNLYFNID</sequence>
<dbReference type="PANTHER" id="PTHR47723">
    <property type="entry name" value="OS05G0353850 PROTEIN"/>
    <property type="match status" value="1"/>
</dbReference>
<dbReference type="InterPro" id="IPR053151">
    <property type="entry name" value="RNase_H-like"/>
</dbReference>
<dbReference type="InterPro" id="IPR026960">
    <property type="entry name" value="RVT-Znf"/>
</dbReference>
<evidence type="ECO:0000259" key="1">
    <source>
        <dbReference type="Pfam" id="PF13456"/>
    </source>
</evidence>
<dbReference type="Pfam" id="PF13456">
    <property type="entry name" value="RVT_3"/>
    <property type="match status" value="1"/>
</dbReference>
<gene>
    <name evidence="3" type="ORF">PVK06_001582</name>
</gene>
<proteinExistence type="predicted"/>
<accession>A0ABR0R1E1</accession>
<comment type="caution">
    <text evidence="3">The sequence shown here is derived from an EMBL/GenBank/DDBJ whole genome shotgun (WGS) entry which is preliminary data.</text>
</comment>
<dbReference type="InterPro" id="IPR002156">
    <property type="entry name" value="RNaseH_domain"/>
</dbReference>
<feature type="domain" description="RNase H type-1" evidence="1">
    <location>
        <begin position="100"/>
        <end position="212"/>
    </location>
</feature>
<dbReference type="Gene3D" id="3.30.420.10">
    <property type="entry name" value="Ribonuclease H-like superfamily/Ribonuclease H"/>
    <property type="match status" value="1"/>
</dbReference>
<reference evidence="3 4" key="1">
    <citation type="submission" date="2023-03" db="EMBL/GenBank/DDBJ databases">
        <title>WGS of Gossypium arboreum.</title>
        <authorList>
            <person name="Yu D."/>
        </authorList>
    </citation>
    <scope>NUCLEOTIDE SEQUENCE [LARGE SCALE GENOMIC DNA]</scope>
    <source>
        <tissue evidence="3">Leaf</tissue>
    </source>
</reference>
<dbReference type="Pfam" id="PF13966">
    <property type="entry name" value="zf-RVT"/>
    <property type="match status" value="1"/>
</dbReference>